<gene>
    <name evidence="1" type="ORF">MoryE10_17380</name>
</gene>
<evidence type="ECO:0000313" key="2">
    <source>
        <dbReference type="Proteomes" id="UP000824988"/>
    </source>
</evidence>
<keyword evidence="2" id="KW-1185">Reference proteome</keyword>
<dbReference type="Proteomes" id="UP000824988">
    <property type="component" value="Chromosome"/>
</dbReference>
<organism evidence="1 2">
    <name type="scientific">Methylogaea oryzae</name>
    <dbReference type="NCBI Taxonomy" id="1295382"/>
    <lineage>
        <taxon>Bacteria</taxon>
        <taxon>Pseudomonadati</taxon>
        <taxon>Pseudomonadota</taxon>
        <taxon>Gammaproteobacteria</taxon>
        <taxon>Methylococcales</taxon>
        <taxon>Methylococcaceae</taxon>
        <taxon>Methylogaea</taxon>
    </lineage>
</organism>
<sequence>MSNIGKGDVVVTNDDQRLMYVYATWNQALGQADDTAALCVWFENNRLCESIFDLSVLQRASRWNTQEA</sequence>
<dbReference type="KEGG" id="moz:MoryE10_17380"/>
<proteinExistence type="predicted"/>
<name>A0A8D4VQ06_9GAMM</name>
<evidence type="ECO:0000313" key="1">
    <source>
        <dbReference type="EMBL" id="BBL71132.1"/>
    </source>
</evidence>
<dbReference type="RefSeq" id="WP_054773704.1">
    <property type="nucleotide sequence ID" value="NZ_AP019782.1"/>
</dbReference>
<dbReference type="AlphaFoldDB" id="A0A8D4VQ06"/>
<accession>A0A8D4VQ06</accession>
<reference evidence="1" key="1">
    <citation type="submission" date="2019-06" db="EMBL/GenBank/DDBJ databases">
        <title>Complete genome sequence of Methylogaea oryzae strain JCM16910.</title>
        <authorList>
            <person name="Asakawa S."/>
        </authorList>
    </citation>
    <scope>NUCLEOTIDE SEQUENCE</scope>
    <source>
        <strain evidence="1">E10</strain>
    </source>
</reference>
<dbReference type="EMBL" id="AP019782">
    <property type="protein sequence ID" value="BBL71132.1"/>
    <property type="molecule type" value="Genomic_DNA"/>
</dbReference>
<protein>
    <submittedName>
        <fullName evidence="1">Uncharacterized protein</fullName>
    </submittedName>
</protein>